<evidence type="ECO:0000256" key="1">
    <source>
        <dbReference type="SAM" id="MobiDB-lite"/>
    </source>
</evidence>
<comment type="caution">
    <text evidence="2">The sequence shown here is derived from an EMBL/GenBank/DDBJ whole genome shotgun (WGS) entry which is preliminary data.</text>
</comment>
<dbReference type="Proteomes" id="UP000499080">
    <property type="component" value="Unassembled WGS sequence"/>
</dbReference>
<organism evidence="2 3">
    <name type="scientific">Araneus ventricosus</name>
    <name type="common">Orbweaver spider</name>
    <name type="synonym">Epeira ventricosa</name>
    <dbReference type="NCBI Taxonomy" id="182803"/>
    <lineage>
        <taxon>Eukaryota</taxon>
        <taxon>Metazoa</taxon>
        <taxon>Ecdysozoa</taxon>
        <taxon>Arthropoda</taxon>
        <taxon>Chelicerata</taxon>
        <taxon>Arachnida</taxon>
        <taxon>Araneae</taxon>
        <taxon>Araneomorphae</taxon>
        <taxon>Entelegynae</taxon>
        <taxon>Araneoidea</taxon>
        <taxon>Araneidae</taxon>
        <taxon>Araneus</taxon>
    </lineage>
</organism>
<evidence type="ECO:0000313" key="2">
    <source>
        <dbReference type="EMBL" id="GBM84287.1"/>
    </source>
</evidence>
<dbReference type="AlphaFoldDB" id="A0A4Y2J2D6"/>
<protein>
    <submittedName>
        <fullName evidence="2">Uncharacterized protein</fullName>
    </submittedName>
</protein>
<evidence type="ECO:0000313" key="3">
    <source>
        <dbReference type="Proteomes" id="UP000499080"/>
    </source>
</evidence>
<name>A0A4Y2J2D6_ARAVE</name>
<gene>
    <name evidence="2" type="ORF">AVEN_59603_1</name>
</gene>
<reference evidence="2 3" key="1">
    <citation type="journal article" date="2019" name="Sci. Rep.">
        <title>Orb-weaving spider Araneus ventricosus genome elucidates the spidroin gene catalogue.</title>
        <authorList>
            <person name="Kono N."/>
            <person name="Nakamura H."/>
            <person name="Ohtoshi R."/>
            <person name="Moran D.A.P."/>
            <person name="Shinohara A."/>
            <person name="Yoshida Y."/>
            <person name="Fujiwara M."/>
            <person name="Mori M."/>
            <person name="Tomita M."/>
            <person name="Arakawa K."/>
        </authorList>
    </citation>
    <scope>NUCLEOTIDE SEQUENCE [LARGE SCALE GENOMIC DNA]</scope>
</reference>
<sequence length="104" mass="12397">MLFVNKVDSFLIQPILYWRRYFSRRKVHLEGYFMMAGDQVTCYQRSVQNRKMKNVVCRTFKYYWKMENPLRDPKKSSSSKGENPPPLELIESGLLQVTVTVILK</sequence>
<accession>A0A4Y2J2D6</accession>
<proteinExistence type="predicted"/>
<keyword evidence="3" id="KW-1185">Reference proteome</keyword>
<feature type="region of interest" description="Disordered" evidence="1">
    <location>
        <begin position="69"/>
        <end position="88"/>
    </location>
</feature>
<dbReference type="EMBL" id="BGPR01003147">
    <property type="protein sequence ID" value="GBM84287.1"/>
    <property type="molecule type" value="Genomic_DNA"/>
</dbReference>